<dbReference type="OrthoDB" id="9814826at2"/>
<dbReference type="InterPro" id="IPR013113">
    <property type="entry name" value="SIP_FAD-bd"/>
</dbReference>
<dbReference type="Pfam" id="PF08021">
    <property type="entry name" value="FAD_binding_9"/>
    <property type="match status" value="1"/>
</dbReference>
<organism evidence="3 5">
    <name type="scientific">Zhongshania aliphaticivorans</name>
    <dbReference type="NCBI Taxonomy" id="1470434"/>
    <lineage>
        <taxon>Bacteria</taxon>
        <taxon>Pseudomonadati</taxon>
        <taxon>Pseudomonadota</taxon>
        <taxon>Gammaproteobacteria</taxon>
        <taxon>Cellvibrionales</taxon>
        <taxon>Spongiibacteraceae</taxon>
        <taxon>Zhongshania</taxon>
    </lineage>
</organism>
<dbReference type="PANTHER" id="PTHR30157">
    <property type="entry name" value="FERRIC REDUCTASE, NADPH-DEPENDENT"/>
    <property type="match status" value="1"/>
</dbReference>
<dbReference type="InterPro" id="IPR039261">
    <property type="entry name" value="FNR_nucleotide-bd"/>
</dbReference>
<evidence type="ECO:0000313" key="6">
    <source>
        <dbReference type="Proteomes" id="UP000439591"/>
    </source>
</evidence>
<dbReference type="RefSeq" id="WP_159266921.1">
    <property type="nucleotide sequence ID" value="NZ_CACSIK010000001.1"/>
</dbReference>
<comment type="similarity">
    <text evidence="1">Belongs to the SIP oxidoreductase family.</text>
</comment>
<dbReference type="SUPFAM" id="SSF63380">
    <property type="entry name" value="Riboflavin synthase domain-like"/>
    <property type="match status" value="1"/>
</dbReference>
<dbReference type="PROSITE" id="PS51384">
    <property type="entry name" value="FAD_FR"/>
    <property type="match status" value="1"/>
</dbReference>
<dbReference type="EMBL" id="CACSIK010000001">
    <property type="protein sequence ID" value="CAA0080453.1"/>
    <property type="molecule type" value="Genomic_DNA"/>
</dbReference>
<feature type="domain" description="FAD-binding FR-type" evidence="2">
    <location>
        <begin position="4"/>
        <end position="108"/>
    </location>
</feature>
<dbReference type="Proteomes" id="UP000439591">
    <property type="component" value="Unassembled WGS sequence"/>
</dbReference>
<reference evidence="5 6" key="1">
    <citation type="submission" date="2019-11" db="EMBL/GenBank/DDBJ databases">
        <authorList>
            <person name="Holert J."/>
        </authorList>
    </citation>
    <scope>NUCLEOTIDE SEQUENCE [LARGE SCALE GENOMIC DNA]</scope>
    <source>
        <strain evidence="4">BC3_2A</strain>
        <strain evidence="3">SB11_1A</strain>
    </source>
</reference>
<dbReference type="Proteomes" id="UP000435877">
    <property type="component" value="Unassembled WGS sequence"/>
</dbReference>
<proteinExistence type="inferred from homology"/>
<evidence type="ECO:0000259" key="2">
    <source>
        <dbReference type="PROSITE" id="PS51384"/>
    </source>
</evidence>
<protein>
    <submittedName>
        <fullName evidence="3">Vibriobactin utilization protein ViuB</fullName>
    </submittedName>
</protein>
<evidence type="ECO:0000256" key="1">
    <source>
        <dbReference type="ARBA" id="ARBA00035644"/>
    </source>
</evidence>
<dbReference type="PANTHER" id="PTHR30157:SF0">
    <property type="entry name" value="NADPH-DEPENDENT FERRIC-CHELATE REDUCTASE"/>
    <property type="match status" value="1"/>
</dbReference>
<accession>A0A5S9MTB7</accession>
<dbReference type="InterPro" id="IPR039374">
    <property type="entry name" value="SIP_fam"/>
</dbReference>
<dbReference type="InterPro" id="IPR007037">
    <property type="entry name" value="SIP_rossman_dom"/>
</dbReference>
<evidence type="ECO:0000313" key="4">
    <source>
        <dbReference type="EMBL" id="CAA0085723.1"/>
    </source>
</evidence>
<dbReference type="InterPro" id="IPR017938">
    <property type="entry name" value="Riboflavin_synthase-like_b-brl"/>
</dbReference>
<dbReference type="Pfam" id="PF04954">
    <property type="entry name" value="SIP"/>
    <property type="match status" value="1"/>
</dbReference>
<dbReference type="CDD" id="cd06193">
    <property type="entry name" value="siderophore_interacting"/>
    <property type="match status" value="1"/>
</dbReference>
<dbReference type="AlphaFoldDB" id="A0A5S9MTB7"/>
<dbReference type="InterPro" id="IPR017927">
    <property type="entry name" value="FAD-bd_FR_type"/>
</dbReference>
<evidence type="ECO:0000313" key="5">
    <source>
        <dbReference type="Proteomes" id="UP000435877"/>
    </source>
</evidence>
<dbReference type="EMBL" id="CACSIM010000001">
    <property type="protein sequence ID" value="CAA0085723.1"/>
    <property type="molecule type" value="Genomic_DNA"/>
</dbReference>
<gene>
    <name evidence="3" type="primary">viuB</name>
    <name evidence="3" type="ORF">IHBHHGIJ_00207</name>
    <name evidence="4" type="ORF">KFEGEMFD_00942</name>
</gene>
<name>A0A5S9MTB7_9GAMM</name>
<dbReference type="Gene3D" id="3.40.50.80">
    <property type="entry name" value="Nucleotide-binding domain of ferredoxin-NADP reductase (FNR) module"/>
    <property type="match status" value="1"/>
</dbReference>
<sequence>MNRPAPRTLKVINKTQLSPHMLRITLGGQGLDSFPAEQEGAYIKLMFANDKGTKPTMRTYTVRHQRPQEIDVDFVIHDADGPAASWAKQTQPNDEITVGGPGPKKAVDRGADWFFMVGDMTALPAIASNLAALPSDARGYAVIEVLDQADIPNLQHPDNIDVHWLVNPQPDPSGETLLSFVKSLDWLPGRVSAWAACEFTSMRKLRQFFKQTQALEKDQLYISSYWKIGLNEDQHKIEKQQDAVGVA</sequence>
<dbReference type="Gene3D" id="2.40.30.10">
    <property type="entry name" value="Translation factors"/>
    <property type="match status" value="1"/>
</dbReference>
<dbReference type="GO" id="GO:0016491">
    <property type="term" value="F:oxidoreductase activity"/>
    <property type="evidence" value="ECO:0007669"/>
    <property type="project" value="InterPro"/>
</dbReference>
<evidence type="ECO:0000313" key="3">
    <source>
        <dbReference type="EMBL" id="CAA0080453.1"/>
    </source>
</evidence>
<keyword evidence="5" id="KW-1185">Reference proteome</keyword>